<dbReference type="AlphaFoldDB" id="A0A081N2F8"/>
<sequence length="111" mass="12033">MEQEQPLSNSRMLIWSLIVVAGVLLLAAFPLPVPEKMAGNQGKPEHRASLKQQTLGAIACESGSHINVRISFSNAHPNLPGFSCSEYIPAKTPLLKQLTNTSKPLVISFEP</sequence>
<evidence type="ECO:0000256" key="1">
    <source>
        <dbReference type="SAM" id="Phobius"/>
    </source>
</evidence>
<dbReference type="RefSeq" id="WP_034877980.1">
    <property type="nucleotide sequence ID" value="NZ_JOKG01000004.1"/>
</dbReference>
<reference evidence="2 3" key="1">
    <citation type="submission" date="2014-06" db="EMBL/GenBank/DDBJ databases">
        <title>Whole Genome Sequences of Three Symbiotic Endozoicomonas Bacteria.</title>
        <authorList>
            <person name="Neave M.J."/>
            <person name="Apprill A."/>
            <person name="Voolstra C.R."/>
        </authorList>
    </citation>
    <scope>NUCLEOTIDE SEQUENCE [LARGE SCALE GENOMIC DNA]</scope>
    <source>
        <strain evidence="2 3">LMG 24815</strain>
    </source>
</reference>
<evidence type="ECO:0000313" key="2">
    <source>
        <dbReference type="EMBL" id="KEQ12631.1"/>
    </source>
</evidence>
<gene>
    <name evidence="2" type="ORF">GZ77_19215</name>
</gene>
<dbReference type="Proteomes" id="UP000028006">
    <property type="component" value="Unassembled WGS sequence"/>
</dbReference>
<accession>A0A081N2F8</accession>
<comment type="caution">
    <text evidence="2">The sequence shown here is derived from an EMBL/GenBank/DDBJ whole genome shotgun (WGS) entry which is preliminary data.</text>
</comment>
<organism evidence="2 3">
    <name type="scientific">Endozoicomonas montiporae</name>
    <dbReference type="NCBI Taxonomy" id="1027273"/>
    <lineage>
        <taxon>Bacteria</taxon>
        <taxon>Pseudomonadati</taxon>
        <taxon>Pseudomonadota</taxon>
        <taxon>Gammaproteobacteria</taxon>
        <taxon>Oceanospirillales</taxon>
        <taxon>Endozoicomonadaceae</taxon>
        <taxon>Endozoicomonas</taxon>
    </lineage>
</organism>
<keyword evidence="1" id="KW-0472">Membrane</keyword>
<protein>
    <submittedName>
        <fullName evidence="2">Uncharacterized protein</fullName>
    </submittedName>
</protein>
<dbReference type="EMBL" id="JOKG01000004">
    <property type="protein sequence ID" value="KEQ12631.1"/>
    <property type="molecule type" value="Genomic_DNA"/>
</dbReference>
<keyword evidence="1" id="KW-0812">Transmembrane</keyword>
<name>A0A081N2F8_9GAMM</name>
<keyword evidence="1" id="KW-1133">Transmembrane helix</keyword>
<feature type="transmembrane region" description="Helical" evidence="1">
    <location>
        <begin position="12"/>
        <end position="33"/>
    </location>
</feature>
<keyword evidence="3" id="KW-1185">Reference proteome</keyword>
<evidence type="ECO:0000313" key="3">
    <source>
        <dbReference type="Proteomes" id="UP000028006"/>
    </source>
</evidence>
<proteinExistence type="predicted"/>